<reference evidence="1" key="1">
    <citation type="submission" date="2018-01" db="EMBL/GenBank/DDBJ databases">
        <title>An insight into the sialome of Amazonian anophelines.</title>
        <authorList>
            <person name="Ribeiro J.M."/>
            <person name="Scarpassa V."/>
            <person name="Calvo E."/>
        </authorList>
    </citation>
    <scope>NUCLEOTIDE SEQUENCE</scope>
    <source>
        <tissue evidence="1">Salivary glands</tissue>
    </source>
</reference>
<organism evidence="1">
    <name type="scientific">Anopheles marajoara</name>
    <dbReference type="NCBI Taxonomy" id="58244"/>
    <lineage>
        <taxon>Eukaryota</taxon>
        <taxon>Metazoa</taxon>
        <taxon>Ecdysozoa</taxon>
        <taxon>Arthropoda</taxon>
        <taxon>Hexapoda</taxon>
        <taxon>Insecta</taxon>
        <taxon>Pterygota</taxon>
        <taxon>Neoptera</taxon>
        <taxon>Endopterygota</taxon>
        <taxon>Diptera</taxon>
        <taxon>Nematocera</taxon>
        <taxon>Culicoidea</taxon>
        <taxon>Culicidae</taxon>
        <taxon>Anophelinae</taxon>
        <taxon>Anopheles</taxon>
    </lineage>
</organism>
<dbReference type="AlphaFoldDB" id="A0A2M4C9Y6"/>
<name>A0A2M4C9Y6_9DIPT</name>
<sequence length="89" mass="10220">MGRRILPQSALRRFMIAPWLMPLSGWPVSPDASRVVAGSLLRGFFRIFFFQPPRRGVFLEALFRRRTTSYSWSKNPLICCSVALSSYGH</sequence>
<proteinExistence type="predicted"/>
<dbReference type="EMBL" id="GGFJ01013025">
    <property type="protein sequence ID" value="MBW62166.1"/>
    <property type="molecule type" value="Transcribed_RNA"/>
</dbReference>
<protein>
    <submittedName>
        <fullName evidence="1">Putative secreted protein</fullName>
    </submittedName>
</protein>
<accession>A0A2M4C9Y6</accession>
<evidence type="ECO:0000313" key="1">
    <source>
        <dbReference type="EMBL" id="MBW62166.1"/>
    </source>
</evidence>